<keyword evidence="2" id="KW-1185">Reference proteome</keyword>
<comment type="caution">
    <text evidence="1">The sequence shown here is derived from an EMBL/GenBank/DDBJ whole genome shotgun (WGS) entry which is preliminary data.</text>
</comment>
<dbReference type="Proteomes" id="UP001281147">
    <property type="component" value="Unassembled WGS sequence"/>
</dbReference>
<gene>
    <name evidence="1" type="ORF">LTR37_000634</name>
</gene>
<accession>A0ACC3NY81</accession>
<reference evidence="1" key="1">
    <citation type="submission" date="2023-07" db="EMBL/GenBank/DDBJ databases">
        <title>Black Yeasts Isolated from many extreme environments.</title>
        <authorList>
            <person name="Coleine C."/>
            <person name="Stajich J.E."/>
            <person name="Selbmann L."/>
        </authorList>
    </citation>
    <scope>NUCLEOTIDE SEQUENCE</scope>
    <source>
        <strain evidence="1">CCFEE 5714</strain>
    </source>
</reference>
<evidence type="ECO:0000313" key="2">
    <source>
        <dbReference type="Proteomes" id="UP001281147"/>
    </source>
</evidence>
<evidence type="ECO:0000313" key="1">
    <source>
        <dbReference type="EMBL" id="KAK3725123.1"/>
    </source>
</evidence>
<organism evidence="1 2">
    <name type="scientific">Vermiconidia calcicola</name>
    <dbReference type="NCBI Taxonomy" id="1690605"/>
    <lineage>
        <taxon>Eukaryota</taxon>
        <taxon>Fungi</taxon>
        <taxon>Dikarya</taxon>
        <taxon>Ascomycota</taxon>
        <taxon>Pezizomycotina</taxon>
        <taxon>Dothideomycetes</taxon>
        <taxon>Dothideomycetidae</taxon>
        <taxon>Mycosphaerellales</taxon>
        <taxon>Extremaceae</taxon>
        <taxon>Vermiconidia</taxon>
    </lineage>
</organism>
<protein>
    <submittedName>
        <fullName evidence="1">Uncharacterized protein</fullName>
    </submittedName>
</protein>
<sequence>MGSVGELNDCSPQHHKWWKNGTVYQIYPASFKDSNDDGIGDIPGITSKLDYITSLGVDIVWVCPMFDSPQIDMGYDVSNYEKVYPPYGTVEDMQTLIDECHSRNMRIILDLVVNHTSDQHEWFKESRSSKSNPKRDWYIWRPAKYDDQGHRVPPNNWRAMFTGSAWTWDEHTQEYYLHLFASEQPDLNWESSECRKAIYESAMEFWLRKGVDGFRIDCVNMYSKGDLNDAPITEPDRDTQNAGLVWCNGPRMDEYLDEMNAVLSKYDAMSVGECPFTPDTDKVISYVSAANKRLNMVFQFDVVEVGSSHASKFESKPAEDWLLDFQAAVTRTQQLISGTDAWTTAFTENHDWSRSISRFGSDKPEFRVAAGKMLALMLSTLSGTLFIYQGQELGMVNAPLSWPIEEYKDLDAASYYSQVFRNTNGDPTALAEAKDAIQFIARDNARTPMQWNSNTNAGFSNAKPWMRVHDNFHELNAELEEKDERSVLAFWKMMLRLRKVHADLFIHGDFEPLGKPNTKTFTYSKSWEGQSALIMLNFTSEAQPLEMLSGFGKVELLISTADDVGNNLAPFEGRIYLAASRPHL</sequence>
<dbReference type="EMBL" id="JAUTXU010000003">
    <property type="protein sequence ID" value="KAK3725123.1"/>
    <property type="molecule type" value="Genomic_DNA"/>
</dbReference>
<name>A0ACC3NY81_9PEZI</name>
<proteinExistence type="predicted"/>